<dbReference type="AlphaFoldDB" id="A0A0S8JV28"/>
<comment type="caution">
    <text evidence="1">The sequence shown here is derived from an EMBL/GenBank/DDBJ whole genome shotgun (WGS) entry which is preliminary data.</text>
</comment>
<evidence type="ECO:0000313" key="2">
    <source>
        <dbReference type="Proteomes" id="UP000050975"/>
    </source>
</evidence>
<reference evidence="1 2" key="1">
    <citation type="journal article" date="2015" name="Microbiome">
        <title>Genomic resolution of linkages in carbon, nitrogen, and sulfur cycling among widespread estuary sediment bacteria.</title>
        <authorList>
            <person name="Baker B.J."/>
            <person name="Lazar C.S."/>
            <person name="Teske A.P."/>
            <person name="Dick G.J."/>
        </authorList>
    </citation>
    <scope>NUCLEOTIDE SEQUENCE [LARGE SCALE GENOMIC DNA]</scope>
    <source>
        <strain evidence="1">SM1_77</strain>
    </source>
</reference>
<evidence type="ECO:0000313" key="1">
    <source>
        <dbReference type="EMBL" id="KPL12635.1"/>
    </source>
</evidence>
<organism evidence="1 2">
    <name type="scientific">candidate division WOR_3 bacterium SM1_77</name>
    <dbReference type="NCBI Taxonomy" id="1703778"/>
    <lineage>
        <taxon>Bacteria</taxon>
        <taxon>Bacteria division WOR-3</taxon>
    </lineage>
</organism>
<name>A0A0S8JV28_UNCW3</name>
<gene>
    <name evidence="1" type="ORF">AMJ74_06495</name>
</gene>
<accession>A0A0S8JV28</accession>
<protein>
    <submittedName>
        <fullName evidence="1">Uncharacterized protein</fullName>
    </submittedName>
</protein>
<proteinExistence type="predicted"/>
<feature type="non-terminal residue" evidence="1">
    <location>
        <position position="75"/>
    </location>
</feature>
<sequence length="75" mass="8802">MKCAVIVCVTMMLLFAESPEKDTAVFEETFAQFNREFVGKDYFKAYETLHSALELFWQRTPLLLRNVQFVKSDDN</sequence>
<dbReference type="Proteomes" id="UP000050975">
    <property type="component" value="Unassembled WGS sequence"/>
</dbReference>
<dbReference type="EMBL" id="LJVE01000145">
    <property type="protein sequence ID" value="KPL12635.1"/>
    <property type="molecule type" value="Genomic_DNA"/>
</dbReference>